<name>A0A166BPX8_METOA</name>
<keyword evidence="2" id="KW-1185">Reference proteome</keyword>
<dbReference type="PATRIC" id="fig|66851.6.peg.636"/>
<proteinExistence type="predicted"/>
<dbReference type="AlphaFoldDB" id="A0A166BPX8"/>
<protein>
    <submittedName>
        <fullName evidence="1">Uncharacterized protein</fullName>
    </submittedName>
</protein>
<dbReference type="OrthoDB" id="385665at2157"/>
<dbReference type="Proteomes" id="UP000077428">
    <property type="component" value="Unassembled WGS sequence"/>
</dbReference>
<dbReference type="RefSeq" id="WP_042691480.1">
    <property type="nucleotide sequence ID" value="NZ_CABMAB010000002.1"/>
</dbReference>
<organism evidence="1 2">
    <name type="scientific">Methanobrevibacter oralis</name>
    <dbReference type="NCBI Taxonomy" id="66851"/>
    <lineage>
        <taxon>Archaea</taxon>
        <taxon>Methanobacteriati</taxon>
        <taxon>Methanobacteriota</taxon>
        <taxon>Methanomada group</taxon>
        <taxon>Methanobacteria</taxon>
        <taxon>Methanobacteriales</taxon>
        <taxon>Methanobacteriaceae</taxon>
        <taxon>Methanobrevibacter</taxon>
    </lineage>
</organism>
<evidence type="ECO:0000313" key="2">
    <source>
        <dbReference type="Proteomes" id="UP000077428"/>
    </source>
</evidence>
<accession>A0A166BPX8</accession>
<sequence>MFKMDVDEEFQKGYDGLSEFSHVRGVLELRDLILSFRTNERYIFISKIVDYDMYQVVDANKRNVEWIQNAKGLESLKYWVSSLMLSFNSFAAVYSVIVFSCVCTFGRNLNPFEIESVIFSDFVARLTLNPKNFNEYSNVSILTKDFFRNLRDLKLDETAKIIHKRIYDDYFSYLSIEHSLYFKADINFSLCAQYLARCFTFHDIIVILSLQKTWLTDGF</sequence>
<comment type="caution">
    <text evidence="1">The sequence shown here is derived from an EMBL/GenBank/DDBJ whole genome shotgun (WGS) entry which is preliminary data.</text>
</comment>
<gene>
    <name evidence="1" type="ORF">MBORA_05720</name>
</gene>
<evidence type="ECO:0000313" key="1">
    <source>
        <dbReference type="EMBL" id="KZX13661.1"/>
    </source>
</evidence>
<dbReference type="EMBL" id="LWMU01000048">
    <property type="protein sequence ID" value="KZX13661.1"/>
    <property type="molecule type" value="Genomic_DNA"/>
</dbReference>
<reference evidence="2" key="1">
    <citation type="journal article" date="2016" name="Genome Announc.">
        <title>Draft Genome Sequences of Methanobrevibacter curvatus DSM11111, Methanobrevibacter cuticularis DSM11139, Methanobrevibacter filiformis DSM11501, and Methanobrevibacter oralis DSM7256.</title>
        <authorList>
            <person name="Poehlein A."/>
            <person name="Seedorf H."/>
        </authorList>
    </citation>
    <scope>NUCLEOTIDE SEQUENCE [LARGE SCALE GENOMIC DNA]</scope>
    <source>
        <strain evidence="2">DSM 7256 / JCM 30027 / ZR</strain>
    </source>
</reference>